<feature type="compositionally biased region" description="Low complexity" evidence="1">
    <location>
        <begin position="316"/>
        <end position="328"/>
    </location>
</feature>
<organism evidence="3 4">
    <name type="scientific">Polarella glacialis</name>
    <name type="common">Dinoflagellate</name>
    <dbReference type="NCBI Taxonomy" id="89957"/>
    <lineage>
        <taxon>Eukaryota</taxon>
        <taxon>Sar</taxon>
        <taxon>Alveolata</taxon>
        <taxon>Dinophyceae</taxon>
        <taxon>Suessiales</taxon>
        <taxon>Suessiaceae</taxon>
        <taxon>Polarella</taxon>
    </lineage>
</organism>
<dbReference type="Proteomes" id="UP000654075">
    <property type="component" value="Unassembled WGS sequence"/>
</dbReference>
<evidence type="ECO:0000313" key="2">
    <source>
        <dbReference type="EMBL" id="CAE8610377.1"/>
    </source>
</evidence>
<evidence type="ECO:0000256" key="1">
    <source>
        <dbReference type="SAM" id="MobiDB-lite"/>
    </source>
</evidence>
<dbReference type="SUPFAM" id="SSF48452">
    <property type="entry name" value="TPR-like"/>
    <property type="match status" value="1"/>
</dbReference>
<dbReference type="AlphaFoldDB" id="A0A813JH50"/>
<evidence type="ECO:0000313" key="4">
    <source>
        <dbReference type="Proteomes" id="UP000626109"/>
    </source>
</evidence>
<dbReference type="InterPro" id="IPR011990">
    <property type="entry name" value="TPR-like_helical_dom_sf"/>
</dbReference>
<reference evidence="3" key="1">
    <citation type="submission" date="2021-02" db="EMBL/GenBank/DDBJ databases">
        <authorList>
            <person name="Dougan E. K."/>
            <person name="Rhodes N."/>
            <person name="Thang M."/>
            <person name="Chan C."/>
        </authorList>
    </citation>
    <scope>NUCLEOTIDE SEQUENCE</scope>
</reference>
<keyword evidence="5" id="KW-1185">Reference proteome</keyword>
<dbReference type="OMA" id="CCESERA"/>
<feature type="region of interest" description="Disordered" evidence="1">
    <location>
        <begin position="313"/>
        <end position="346"/>
    </location>
</feature>
<accession>A0A813JH50</accession>
<evidence type="ECO:0000313" key="3">
    <source>
        <dbReference type="EMBL" id="CAE8681690.1"/>
    </source>
</evidence>
<dbReference type="EMBL" id="CAJNNV010024648">
    <property type="protein sequence ID" value="CAE8610377.1"/>
    <property type="molecule type" value="Genomic_DNA"/>
</dbReference>
<dbReference type="EMBL" id="CAJNNW010025983">
    <property type="protein sequence ID" value="CAE8681690.1"/>
    <property type="molecule type" value="Genomic_DNA"/>
</dbReference>
<gene>
    <name evidence="2" type="ORF">PGLA1383_LOCUS28204</name>
    <name evidence="3" type="ORF">PGLA2088_LOCUS22551</name>
</gene>
<comment type="caution">
    <text evidence="3">The sequence shown here is derived from an EMBL/GenBank/DDBJ whole genome shotgun (WGS) entry which is preliminary data.</text>
</comment>
<sequence length="609" mass="67326">MRAVPPATAGGVGRCSGPDEGSRFWEVLRPQPVRWEPHLDARVLGTKRKGQRVACSEITFDGWLKLADEQGWMISDMQGIGDMGAVMRPANDHAIQLAIQEPQLQGICCLEVVYSQAAVRSAPSRDAPALCYRRKGEYVFARSQNFDGWLRLAGEDGCAGEDGWMLTFVPDHGTLLQPRLVEATIHLDLWALSDVWAGVRRLRRMLSPQEVAALKEAEEGVLLITGMDFEHHVLTGNAGPLVEDKVLLEEDLQRPEPWIRQRLFANTLHRMALEEPPLSNLLPADFKLTPRPPPLEFFRGKHGAHFDEPLDDLDVDGFAGAGSSSSSRGGRDSQSKVGTSESTREVFPAVSGGRKAENHEHVPGVLPQVFSEGFNGGYPAGLEGMFAGMRPNDDSDGFLVTQDGFVIDPLTQQPVGMLNPETGEFEELDEDDHVEVVMLQLGGKPCIMAPDGVIYDVATQAPLYRAAPDGVLYDIETDQPVGVLNLETQEVDPVVVETESVKNHTRHSFGFDDEPLSAFAWAERARELVTDDYFHQAASAFGEALKCCESERAVELDFECELLRGRAGCWRRVREFKSLLKDAEQLLVYDATDAEALEWRSLARRELGI</sequence>
<dbReference type="Proteomes" id="UP000626109">
    <property type="component" value="Unassembled WGS sequence"/>
</dbReference>
<name>A0A813JH50_POLGL</name>
<proteinExistence type="predicted"/>
<protein>
    <submittedName>
        <fullName evidence="3">Uncharacterized protein</fullName>
    </submittedName>
</protein>
<dbReference type="OrthoDB" id="443443at2759"/>
<evidence type="ECO:0000313" key="5">
    <source>
        <dbReference type="Proteomes" id="UP000654075"/>
    </source>
</evidence>